<dbReference type="Proteomes" id="UP001281147">
    <property type="component" value="Unassembled WGS sequence"/>
</dbReference>
<accession>A0ACC3NLY5</accession>
<reference evidence="1" key="1">
    <citation type="submission" date="2023-07" db="EMBL/GenBank/DDBJ databases">
        <title>Black Yeasts Isolated from many extreme environments.</title>
        <authorList>
            <person name="Coleine C."/>
            <person name="Stajich J.E."/>
            <person name="Selbmann L."/>
        </authorList>
    </citation>
    <scope>NUCLEOTIDE SEQUENCE</scope>
    <source>
        <strain evidence="1">CCFEE 5714</strain>
    </source>
</reference>
<gene>
    <name evidence="1" type="ORF">LTR37_004675</name>
</gene>
<name>A0ACC3NLY5_9PEZI</name>
<dbReference type="EMBL" id="JAUTXU010000028">
    <property type="protein sequence ID" value="KAK3719111.1"/>
    <property type="molecule type" value="Genomic_DNA"/>
</dbReference>
<comment type="caution">
    <text evidence="1">The sequence shown here is derived from an EMBL/GenBank/DDBJ whole genome shotgun (WGS) entry which is preliminary data.</text>
</comment>
<keyword evidence="2" id="KW-1185">Reference proteome</keyword>
<evidence type="ECO:0000313" key="1">
    <source>
        <dbReference type="EMBL" id="KAK3719111.1"/>
    </source>
</evidence>
<sequence>MARLTLLLALFTSLCSTVYAEFQIPDFDATTDSLLSHIDLTDDLSRGVLSHVGPEIPELHVMDEQDAPPNTHNHVKRYGSGAPYWLSQIKRQGKIAYGNDSFVLWRNVKDYGAKGDGITDDTDAINNATADGNRCGLGCDSRTTMPAIVYFPRGTYMINAPLIQWYYTQFIGDANELPLIKAFPTFYGIGLFDSNVYLPFGFNWYTNQNNFWRQIRNFVLDISDVDPKRPVHCLHWQVAQATSLQNIVMNMAVGTLGDGNQHQGIFMDNGSGGMIEDLIINGGQVGFFSGNQQFTVRNITFNYCETAIFQNWNWVFNYKSMTINNCGVGLDLIQGGDVPATGSVVMQDSVFNNVQYGIITTFSANSTPTAAGTLILDNVNFISTDPAVQYPNGTGIISGNRVVNSYLQGTTYSAYEAQEEIRGLTCWQPTARYARVMREVAPPPKPQSLLSATGTFLERSRPQFEGKPVESFISILDYGCIGDGLTDDTACVQNYLNSIRPDEIAYVDHGAYLIRDTIQVPKDIIMQGEIWPIFMIDGSSPVWKNQYAPVPAFRVGNPGDTGTAQLVEILFETRGPTPGAICMEWNLAGVIPGETGMWDTHWRIGGSNGTLLQSDTCTKKPQFGHDANPDCWCAFLLLHITSSASNLMMSNNWLWVADHELDLPDHNQIDIYNGRGMLVESQGPVWIYSSSSEHSMLYNYNVANAKDIYMSVIQSETAYMQNNPNALASFQPQAAYSDPDFRECYQATCYKTFSVRFYNSTYSFIYGAGLYSFFNNYDQGCLLTESCQPLIVSLEQSQGIYMYALSTKAATNMVEVDFVALVPQAANRNGFCTTVAVFEYP</sequence>
<proteinExistence type="predicted"/>
<evidence type="ECO:0000313" key="2">
    <source>
        <dbReference type="Proteomes" id="UP001281147"/>
    </source>
</evidence>
<protein>
    <submittedName>
        <fullName evidence="1">Uncharacterized protein</fullName>
    </submittedName>
</protein>
<organism evidence="1 2">
    <name type="scientific">Vermiconidia calcicola</name>
    <dbReference type="NCBI Taxonomy" id="1690605"/>
    <lineage>
        <taxon>Eukaryota</taxon>
        <taxon>Fungi</taxon>
        <taxon>Dikarya</taxon>
        <taxon>Ascomycota</taxon>
        <taxon>Pezizomycotina</taxon>
        <taxon>Dothideomycetes</taxon>
        <taxon>Dothideomycetidae</taxon>
        <taxon>Mycosphaerellales</taxon>
        <taxon>Extremaceae</taxon>
        <taxon>Vermiconidia</taxon>
    </lineage>
</organism>